<evidence type="ECO:0000256" key="7">
    <source>
        <dbReference type="SAM" id="MobiDB-lite"/>
    </source>
</evidence>
<dbReference type="SUPFAM" id="SSF57667">
    <property type="entry name" value="beta-beta-alpha zinc fingers"/>
    <property type="match status" value="1"/>
</dbReference>
<dbReference type="GO" id="GO:0000978">
    <property type="term" value="F:RNA polymerase II cis-regulatory region sequence-specific DNA binding"/>
    <property type="evidence" value="ECO:0007669"/>
    <property type="project" value="TreeGrafter"/>
</dbReference>
<keyword evidence="3 6" id="KW-0863">Zinc-finger</keyword>
<sequence>MNHEPRVSCDDSIQITKAEQTSTLHGEDHGQYGAWQDELGPFDHSEQDALLVSLSQTSPCSYYDTFNTAGWIPKYDESSMAESITRHVGYGFESDIGNHNWADLDSPLEISTRYPMRLSASDPSLLQSALPLQPSANSTNPSIAVFSHTGNPLTEWSVNAPWSAFDHAGRRQRLEALNAVATPMSDYGIRPDDHTRLLLYNETSSTLENGYPYNDMSPESKDHLETPVVSLDSNLDRESPSTSNHVSTLSVRRRQQIASSDTDIPNQSTRESIGDDIVVCKRCSAEFTGPYRRGNLGRHTRAKHVAIHIPCFATDCSATFRRIDARIKHCRKYHPELGLPPAVIRPSHEQTSYHCTEPNCGRTFDLPGELSRHQRTHLTGPERPHRCHTCPMSFLFRKDLLRHSRTHQDGPDSPFRCPVSSCSHTAGFSRKDNLRRHIRRWHPDSSLE</sequence>
<feature type="compositionally biased region" description="Polar residues" evidence="7">
    <location>
        <begin position="240"/>
        <end position="270"/>
    </location>
</feature>
<keyword evidence="10" id="KW-1185">Reference proteome</keyword>
<dbReference type="Pfam" id="PF00096">
    <property type="entry name" value="zf-C2H2"/>
    <property type="match status" value="1"/>
</dbReference>
<dbReference type="PROSITE" id="PS50157">
    <property type="entry name" value="ZINC_FINGER_C2H2_2"/>
    <property type="match status" value="2"/>
</dbReference>
<dbReference type="SMART" id="SM00355">
    <property type="entry name" value="ZnF_C2H2"/>
    <property type="match status" value="5"/>
</dbReference>
<dbReference type="InterPro" id="IPR036236">
    <property type="entry name" value="Znf_C2H2_sf"/>
</dbReference>
<gene>
    <name evidence="9" type="ORF">BDW02DRAFT_566548</name>
</gene>
<keyword evidence="4" id="KW-0862">Zinc</keyword>
<proteinExistence type="predicted"/>
<dbReference type="Gene3D" id="3.30.160.60">
    <property type="entry name" value="Classic Zinc Finger"/>
    <property type="match status" value="3"/>
</dbReference>
<evidence type="ECO:0000256" key="6">
    <source>
        <dbReference type="PROSITE-ProRule" id="PRU00042"/>
    </source>
</evidence>
<feature type="region of interest" description="Disordered" evidence="7">
    <location>
        <begin position="232"/>
        <end position="270"/>
    </location>
</feature>
<dbReference type="GO" id="GO:0008270">
    <property type="term" value="F:zinc ion binding"/>
    <property type="evidence" value="ECO:0007669"/>
    <property type="project" value="UniProtKB-KW"/>
</dbReference>
<dbReference type="EMBL" id="ML975267">
    <property type="protein sequence ID" value="KAF1836957.1"/>
    <property type="molecule type" value="Genomic_DNA"/>
</dbReference>
<feature type="domain" description="C2H2-type" evidence="8">
    <location>
        <begin position="385"/>
        <end position="412"/>
    </location>
</feature>
<keyword evidence="5" id="KW-0539">Nucleus</keyword>
<organism evidence="9 10">
    <name type="scientific">Decorospora gaudefroyi</name>
    <dbReference type="NCBI Taxonomy" id="184978"/>
    <lineage>
        <taxon>Eukaryota</taxon>
        <taxon>Fungi</taxon>
        <taxon>Dikarya</taxon>
        <taxon>Ascomycota</taxon>
        <taxon>Pezizomycotina</taxon>
        <taxon>Dothideomycetes</taxon>
        <taxon>Pleosporomycetidae</taxon>
        <taxon>Pleosporales</taxon>
        <taxon>Pleosporineae</taxon>
        <taxon>Pleosporaceae</taxon>
        <taxon>Decorospora</taxon>
    </lineage>
</organism>
<dbReference type="InterPro" id="IPR050527">
    <property type="entry name" value="Snail/Krueppel_Znf"/>
</dbReference>
<evidence type="ECO:0000256" key="5">
    <source>
        <dbReference type="ARBA" id="ARBA00023242"/>
    </source>
</evidence>
<protein>
    <recommendedName>
        <fullName evidence="8">C2H2-type domain-containing protein</fullName>
    </recommendedName>
</protein>
<evidence type="ECO:0000313" key="9">
    <source>
        <dbReference type="EMBL" id="KAF1836957.1"/>
    </source>
</evidence>
<keyword evidence="2" id="KW-0677">Repeat</keyword>
<dbReference type="InterPro" id="IPR013087">
    <property type="entry name" value="Znf_C2H2_type"/>
</dbReference>
<evidence type="ECO:0000256" key="2">
    <source>
        <dbReference type="ARBA" id="ARBA00022737"/>
    </source>
</evidence>
<dbReference type="GO" id="GO:0000981">
    <property type="term" value="F:DNA-binding transcription factor activity, RNA polymerase II-specific"/>
    <property type="evidence" value="ECO:0007669"/>
    <property type="project" value="TreeGrafter"/>
</dbReference>
<evidence type="ECO:0000256" key="1">
    <source>
        <dbReference type="ARBA" id="ARBA00022723"/>
    </source>
</evidence>
<dbReference type="OrthoDB" id="8922241at2759"/>
<reference evidence="9" key="1">
    <citation type="submission" date="2020-01" db="EMBL/GenBank/DDBJ databases">
        <authorList>
            <consortium name="DOE Joint Genome Institute"/>
            <person name="Haridas S."/>
            <person name="Albert R."/>
            <person name="Binder M."/>
            <person name="Bloem J."/>
            <person name="Labutti K."/>
            <person name="Salamov A."/>
            <person name="Andreopoulos B."/>
            <person name="Baker S.E."/>
            <person name="Barry K."/>
            <person name="Bills G."/>
            <person name="Bluhm B.H."/>
            <person name="Cannon C."/>
            <person name="Castanera R."/>
            <person name="Culley D.E."/>
            <person name="Daum C."/>
            <person name="Ezra D."/>
            <person name="Gonzalez J.B."/>
            <person name="Henrissat B."/>
            <person name="Kuo A."/>
            <person name="Liang C."/>
            <person name="Lipzen A."/>
            <person name="Lutzoni F."/>
            <person name="Magnuson J."/>
            <person name="Mondo S."/>
            <person name="Nolan M."/>
            <person name="Ohm R."/>
            <person name="Pangilinan J."/>
            <person name="Park H.-J."/>
            <person name="Ramirez L."/>
            <person name="Alfaro M."/>
            <person name="Sun H."/>
            <person name="Tritt A."/>
            <person name="Yoshinaga Y."/>
            <person name="Zwiers L.-H."/>
            <person name="Turgeon B.G."/>
            <person name="Goodwin S.B."/>
            <person name="Spatafora J.W."/>
            <person name="Crous P.W."/>
            <person name="Grigoriev I.V."/>
        </authorList>
    </citation>
    <scope>NUCLEOTIDE SEQUENCE</scope>
    <source>
        <strain evidence="9">P77</strain>
    </source>
</reference>
<dbReference type="AlphaFoldDB" id="A0A6A5KM54"/>
<evidence type="ECO:0000256" key="4">
    <source>
        <dbReference type="ARBA" id="ARBA00022833"/>
    </source>
</evidence>
<feature type="domain" description="C2H2-type" evidence="8">
    <location>
        <begin position="353"/>
        <end position="377"/>
    </location>
</feature>
<evidence type="ECO:0000259" key="8">
    <source>
        <dbReference type="PROSITE" id="PS50157"/>
    </source>
</evidence>
<dbReference type="PANTHER" id="PTHR24388">
    <property type="entry name" value="ZINC FINGER PROTEIN"/>
    <property type="match status" value="1"/>
</dbReference>
<dbReference type="Proteomes" id="UP000800040">
    <property type="component" value="Unassembled WGS sequence"/>
</dbReference>
<dbReference type="PANTHER" id="PTHR24388:SF53">
    <property type="entry name" value="CHORION TRANSCRIPTION FACTOR CF2-RELATED"/>
    <property type="match status" value="1"/>
</dbReference>
<dbReference type="PROSITE" id="PS00028">
    <property type="entry name" value="ZINC_FINGER_C2H2_1"/>
    <property type="match status" value="3"/>
</dbReference>
<name>A0A6A5KM54_9PLEO</name>
<evidence type="ECO:0000256" key="3">
    <source>
        <dbReference type="ARBA" id="ARBA00022771"/>
    </source>
</evidence>
<accession>A0A6A5KM54</accession>
<keyword evidence="1" id="KW-0479">Metal-binding</keyword>
<evidence type="ECO:0000313" key="10">
    <source>
        <dbReference type="Proteomes" id="UP000800040"/>
    </source>
</evidence>